<evidence type="ECO:0000256" key="1">
    <source>
        <dbReference type="SAM" id="Phobius"/>
    </source>
</evidence>
<feature type="transmembrane region" description="Helical" evidence="1">
    <location>
        <begin position="66"/>
        <end position="88"/>
    </location>
</feature>
<dbReference type="RefSeq" id="WP_377389170.1">
    <property type="nucleotide sequence ID" value="NZ_JBHUIX010000009.1"/>
</dbReference>
<proteinExistence type="predicted"/>
<accession>A0ABW5A7S2</accession>
<reference evidence="3" key="1">
    <citation type="journal article" date="2019" name="Int. J. Syst. Evol. Microbiol.">
        <title>The Global Catalogue of Microorganisms (GCM) 10K type strain sequencing project: providing services to taxonomists for standard genome sequencing and annotation.</title>
        <authorList>
            <consortium name="The Broad Institute Genomics Platform"/>
            <consortium name="The Broad Institute Genome Sequencing Center for Infectious Disease"/>
            <person name="Wu L."/>
            <person name="Ma J."/>
        </authorList>
    </citation>
    <scope>NUCLEOTIDE SEQUENCE [LARGE SCALE GENOMIC DNA]</scope>
    <source>
        <strain evidence="3">CCUG 55131</strain>
    </source>
</reference>
<evidence type="ECO:0000313" key="3">
    <source>
        <dbReference type="Proteomes" id="UP001597413"/>
    </source>
</evidence>
<organism evidence="2 3">
    <name type="scientific">Rhodobacter lacus</name>
    <dbReference type="NCBI Taxonomy" id="1641972"/>
    <lineage>
        <taxon>Bacteria</taxon>
        <taxon>Pseudomonadati</taxon>
        <taxon>Pseudomonadota</taxon>
        <taxon>Alphaproteobacteria</taxon>
        <taxon>Rhodobacterales</taxon>
        <taxon>Rhodobacter group</taxon>
        <taxon>Rhodobacter</taxon>
    </lineage>
</organism>
<dbReference type="Proteomes" id="UP001597413">
    <property type="component" value="Unassembled WGS sequence"/>
</dbReference>
<sequence length="104" mass="11395">MVWLLTLYTLFSLALLFGAAELERRAITARRRGPNGRAMLISLLISVVASIFVIIGGAISSGWIYILHMLGASILYHGFMGISLVHGLQETSARTARQRLPARV</sequence>
<keyword evidence="1" id="KW-1133">Transmembrane helix</keyword>
<keyword evidence="1" id="KW-0472">Membrane</keyword>
<dbReference type="EMBL" id="JBHUIX010000009">
    <property type="protein sequence ID" value="MFD2174085.1"/>
    <property type="molecule type" value="Genomic_DNA"/>
</dbReference>
<comment type="caution">
    <text evidence="2">The sequence shown here is derived from an EMBL/GenBank/DDBJ whole genome shotgun (WGS) entry which is preliminary data.</text>
</comment>
<feature type="transmembrane region" description="Helical" evidence="1">
    <location>
        <begin position="38"/>
        <end position="59"/>
    </location>
</feature>
<keyword evidence="1" id="KW-0812">Transmembrane</keyword>
<name>A0ABW5A7S2_9RHOB</name>
<gene>
    <name evidence="2" type="ORF">ACFSM0_08285</name>
</gene>
<evidence type="ECO:0000313" key="2">
    <source>
        <dbReference type="EMBL" id="MFD2174085.1"/>
    </source>
</evidence>
<keyword evidence="3" id="KW-1185">Reference proteome</keyword>
<protein>
    <submittedName>
        <fullName evidence="2">Uncharacterized protein</fullName>
    </submittedName>
</protein>